<name>A0A834HSG7_RHYFE</name>
<sequence>MSTGDVERSKRPKDIVTDENIKQIHQIGLGLCENSVAQNRRANIGFIASEAVVLMSVIAHAPKRQGN</sequence>
<dbReference type="AlphaFoldDB" id="A0A834HSG7"/>
<reference evidence="1" key="1">
    <citation type="submission" date="2020-08" db="EMBL/GenBank/DDBJ databases">
        <title>Genome sequencing and assembly of the red palm weevil Rhynchophorus ferrugineus.</title>
        <authorList>
            <person name="Dias G.B."/>
            <person name="Bergman C.M."/>
            <person name="Manee M."/>
        </authorList>
    </citation>
    <scope>NUCLEOTIDE SEQUENCE</scope>
    <source>
        <strain evidence="1">AA-2017</strain>
        <tissue evidence="1">Whole larva</tissue>
    </source>
</reference>
<protein>
    <submittedName>
        <fullName evidence="1">Uncharacterized protein</fullName>
    </submittedName>
</protein>
<comment type="caution">
    <text evidence="1">The sequence shown here is derived from an EMBL/GenBank/DDBJ whole genome shotgun (WGS) entry which is preliminary data.</text>
</comment>
<dbReference type="EMBL" id="JAACXV010014366">
    <property type="protein sequence ID" value="KAF7267902.1"/>
    <property type="molecule type" value="Genomic_DNA"/>
</dbReference>
<dbReference type="Proteomes" id="UP000625711">
    <property type="component" value="Unassembled WGS sequence"/>
</dbReference>
<keyword evidence="2" id="KW-1185">Reference proteome</keyword>
<dbReference type="OrthoDB" id="10017160at2759"/>
<organism evidence="1 2">
    <name type="scientific">Rhynchophorus ferrugineus</name>
    <name type="common">Red palm weevil</name>
    <name type="synonym">Curculio ferrugineus</name>
    <dbReference type="NCBI Taxonomy" id="354439"/>
    <lineage>
        <taxon>Eukaryota</taxon>
        <taxon>Metazoa</taxon>
        <taxon>Ecdysozoa</taxon>
        <taxon>Arthropoda</taxon>
        <taxon>Hexapoda</taxon>
        <taxon>Insecta</taxon>
        <taxon>Pterygota</taxon>
        <taxon>Neoptera</taxon>
        <taxon>Endopterygota</taxon>
        <taxon>Coleoptera</taxon>
        <taxon>Polyphaga</taxon>
        <taxon>Cucujiformia</taxon>
        <taxon>Curculionidae</taxon>
        <taxon>Dryophthorinae</taxon>
        <taxon>Rhynchophorus</taxon>
    </lineage>
</organism>
<gene>
    <name evidence="1" type="ORF">GWI33_018900</name>
</gene>
<proteinExistence type="predicted"/>
<accession>A0A834HSG7</accession>
<evidence type="ECO:0000313" key="1">
    <source>
        <dbReference type="EMBL" id="KAF7267902.1"/>
    </source>
</evidence>
<evidence type="ECO:0000313" key="2">
    <source>
        <dbReference type="Proteomes" id="UP000625711"/>
    </source>
</evidence>